<feature type="region of interest" description="Disordered" evidence="1">
    <location>
        <begin position="172"/>
        <end position="193"/>
    </location>
</feature>
<feature type="compositionally biased region" description="Basic and acidic residues" evidence="1">
    <location>
        <begin position="333"/>
        <end position="348"/>
    </location>
</feature>
<name>A0A6L2L9D3_TANCI</name>
<feature type="compositionally biased region" description="Basic and acidic residues" evidence="1">
    <location>
        <begin position="268"/>
        <end position="293"/>
    </location>
</feature>
<dbReference type="EMBL" id="BKCJ010003739">
    <property type="protein sequence ID" value="GEU56895.1"/>
    <property type="molecule type" value="Genomic_DNA"/>
</dbReference>
<reference evidence="2" key="1">
    <citation type="journal article" date="2019" name="Sci. Rep.">
        <title>Draft genome of Tanacetum cinerariifolium, the natural source of mosquito coil.</title>
        <authorList>
            <person name="Yamashiro T."/>
            <person name="Shiraishi A."/>
            <person name="Satake H."/>
            <person name="Nakayama K."/>
        </authorList>
    </citation>
    <scope>NUCLEOTIDE SEQUENCE</scope>
</reference>
<accession>A0A6L2L9D3</accession>
<feature type="compositionally biased region" description="Basic and acidic residues" evidence="1">
    <location>
        <begin position="183"/>
        <end position="193"/>
    </location>
</feature>
<feature type="compositionally biased region" description="Basic and acidic residues" evidence="1">
    <location>
        <begin position="311"/>
        <end position="320"/>
    </location>
</feature>
<proteinExistence type="predicted"/>
<gene>
    <name evidence="2" type="ORF">Tci_028873</name>
</gene>
<sequence>MGDFYHMIDARDIWNAIKARFGGNAESKKMQKSLLKQKFKEFKISKEEGLDKGYDKMQKILTQMNTLKINPDLEDINMKFLRGLPSSWSGYSSSSPNLSNATFVSTAGSSQGNLSYQKSGNGGYGGYTTTLSASPDLDQMNKDFEEYDLKHQMAMLSIKQMGHFSRECRAQGAQTSNNYQKYKSKEAGKDGSDSKAMVVVDDADSEGEVVSADAIISAGLVAAAAVSPQSKTEFALMGLSTEELYAPSNIPDIDESQMVYGKTTTDSSEIKTNDDSISHSHDSVLFDFSDRSSKPSTNDFQTCGSSQECSRPNHSDHDSNDSISSVSAPANYDLHEQRLVKRNAEGKGKLVRRPTGKPVNLNRPKPVSACQPNPVFAGKATLACNSILLSISAGNGILGPRQLNIQSKSTYFHSFTHNNQQIIFPITHNSLYSLYMTSGLNGKTAVKPSAGWPWIKYGMSKTKGSKINGGSKPKRWSYAKGPLGRPKSEMTWVPKEN</sequence>
<dbReference type="Pfam" id="PF14223">
    <property type="entry name" value="Retrotran_gag_2"/>
    <property type="match status" value="1"/>
</dbReference>
<evidence type="ECO:0000256" key="1">
    <source>
        <dbReference type="SAM" id="MobiDB-lite"/>
    </source>
</evidence>
<evidence type="ECO:0000313" key="2">
    <source>
        <dbReference type="EMBL" id="GEU56895.1"/>
    </source>
</evidence>
<feature type="region of interest" description="Disordered" evidence="1">
    <location>
        <begin position="463"/>
        <end position="497"/>
    </location>
</feature>
<organism evidence="2">
    <name type="scientific">Tanacetum cinerariifolium</name>
    <name type="common">Dalmatian daisy</name>
    <name type="synonym">Chrysanthemum cinerariifolium</name>
    <dbReference type="NCBI Taxonomy" id="118510"/>
    <lineage>
        <taxon>Eukaryota</taxon>
        <taxon>Viridiplantae</taxon>
        <taxon>Streptophyta</taxon>
        <taxon>Embryophyta</taxon>
        <taxon>Tracheophyta</taxon>
        <taxon>Spermatophyta</taxon>
        <taxon>Magnoliopsida</taxon>
        <taxon>eudicotyledons</taxon>
        <taxon>Gunneridae</taxon>
        <taxon>Pentapetalae</taxon>
        <taxon>asterids</taxon>
        <taxon>campanulids</taxon>
        <taxon>Asterales</taxon>
        <taxon>Asteraceae</taxon>
        <taxon>Asteroideae</taxon>
        <taxon>Anthemideae</taxon>
        <taxon>Anthemidinae</taxon>
        <taxon>Tanacetum</taxon>
    </lineage>
</organism>
<feature type="compositionally biased region" description="Polar residues" evidence="1">
    <location>
        <begin position="172"/>
        <end position="181"/>
    </location>
</feature>
<feature type="compositionally biased region" description="Polar residues" evidence="1">
    <location>
        <begin position="294"/>
        <end position="310"/>
    </location>
</feature>
<feature type="region of interest" description="Disordered" evidence="1">
    <location>
        <begin position="256"/>
        <end position="366"/>
    </location>
</feature>
<comment type="caution">
    <text evidence="2">The sequence shown here is derived from an EMBL/GenBank/DDBJ whole genome shotgun (WGS) entry which is preliminary data.</text>
</comment>
<dbReference type="AlphaFoldDB" id="A0A6L2L9D3"/>
<protein>
    <submittedName>
        <fullName evidence="2">Uncharacterized protein</fullName>
    </submittedName>
</protein>